<gene>
    <name evidence="10" type="ORF">ISN44_As01g024910</name>
</gene>
<evidence type="ECO:0000256" key="8">
    <source>
        <dbReference type="SAM" id="SignalP"/>
    </source>
</evidence>
<evidence type="ECO:0000256" key="6">
    <source>
        <dbReference type="SAM" id="MobiDB-lite"/>
    </source>
</evidence>
<proteinExistence type="predicted"/>
<sequence length="574" mass="62326">MEESSMAQASLICLLLSFSIIMLSNAADISIDCGSSSSHIDADNRTWVGDTDFVTTGLTSKFVPFSKFPAELTTLRYFPTGETNCYTNIPVDKGGKVLVRTRFLYGDYDDESTAPKFDVVYDGKHRDSVVTTTYETATQSEAIFIPENGNISVCFYRTLSSETPFVSTIEVRMLDDSMYTDLGPKEGFILQQRTAYGAQELVRFPYDPYDRIWMPASVFASHLTSSATSIDTTGADNRPPEIILRTSWSQKGMAFYDIKLPFSGMTFYIVIYFSEPLSLGSDQKRSFNVYYEDKQVGSDLIVPPFGAVTQASLRDVVKTELAYLTFEATPDSTLDPLINALELYVISNSGGSGNGTNSTSTSGGGSPSPGGGSGSPPSTGGGSGSPPSTGGGGGSPSKGGGGGKSGGSNNGDGGTNKASEDEKSADSSGKSGEEKSSSNLALPLGISLPTLLSLGAGGWGVWKYFIKPRRHPESECSATQTEYKFTSEYGKRNSSECWAMTTTYIYYMRIHHHSSPSNICYSFFLLIYWLLDVIYTISVFSSYVSHIFILKQKSLTIMKCLSLWFSPPKFGYRY</sequence>
<dbReference type="PANTHER" id="PTHR45631">
    <property type="entry name" value="OS07G0107800 PROTEIN-RELATED"/>
    <property type="match status" value="1"/>
</dbReference>
<keyword evidence="3 8" id="KW-0732">Signal</keyword>
<dbReference type="EMBL" id="JAEFBJ010000001">
    <property type="protein sequence ID" value="KAG7655408.1"/>
    <property type="molecule type" value="Genomic_DNA"/>
</dbReference>
<dbReference type="InterPro" id="IPR024788">
    <property type="entry name" value="Malectin-like_Carb-bd_dom"/>
</dbReference>
<dbReference type="AlphaFoldDB" id="A0A8T2H6H8"/>
<feature type="domain" description="Malectin-like" evidence="9">
    <location>
        <begin position="31"/>
        <end position="345"/>
    </location>
</feature>
<evidence type="ECO:0000313" key="10">
    <source>
        <dbReference type="EMBL" id="KAG7655408.1"/>
    </source>
</evidence>
<dbReference type="Pfam" id="PF12819">
    <property type="entry name" value="Malectin_like"/>
    <property type="match status" value="1"/>
</dbReference>
<feature type="region of interest" description="Disordered" evidence="6">
    <location>
        <begin position="351"/>
        <end position="439"/>
    </location>
</feature>
<feature type="compositionally biased region" description="Gly residues" evidence="6">
    <location>
        <begin position="362"/>
        <end position="414"/>
    </location>
</feature>
<feature type="compositionally biased region" description="Basic and acidic residues" evidence="6">
    <location>
        <begin position="418"/>
        <end position="436"/>
    </location>
</feature>
<evidence type="ECO:0000313" key="11">
    <source>
        <dbReference type="Proteomes" id="UP000694251"/>
    </source>
</evidence>
<protein>
    <submittedName>
        <fullName evidence="10">Malectin-like domain</fullName>
    </submittedName>
</protein>
<evidence type="ECO:0000256" key="5">
    <source>
        <dbReference type="ARBA" id="ARBA00023136"/>
    </source>
</evidence>
<comment type="caution">
    <text evidence="10">The sequence shown here is derived from an EMBL/GenBank/DDBJ whole genome shotgun (WGS) entry which is preliminary data.</text>
</comment>
<dbReference type="Proteomes" id="UP000694251">
    <property type="component" value="Chromosome 1"/>
</dbReference>
<accession>A0A8T2H6H8</accession>
<feature type="transmembrane region" description="Helical" evidence="7">
    <location>
        <begin position="523"/>
        <end position="549"/>
    </location>
</feature>
<evidence type="ECO:0000256" key="7">
    <source>
        <dbReference type="SAM" id="Phobius"/>
    </source>
</evidence>
<evidence type="ECO:0000256" key="2">
    <source>
        <dbReference type="ARBA" id="ARBA00022692"/>
    </source>
</evidence>
<comment type="subcellular location">
    <subcellularLocation>
        <location evidence="1">Membrane</location>
        <topology evidence="1">Single-pass membrane protein</topology>
    </subcellularLocation>
</comment>
<dbReference type="PANTHER" id="PTHR45631:SF44">
    <property type="entry name" value="CARBOHYDRATE-BINDING PROTEIN OF THE ER PROTEIN"/>
    <property type="match status" value="1"/>
</dbReference>
<keyword evidence="11" id="KW-1185">Reference proteome</keyword>
<evidence type="ECO:0000256" key="4">
    <source>
        <dbReference type="ARBA" id="ARBA00022989"/>
    </source>
</evidence>
<dbReference type="OrthoDB" id="2143199at2759"/>
<name>A0A8T2H6H8_ARASU</name>
<feature type="signal peptide" evidence="8">
    <location>
        <begin position="1"/>
        <end position="26"/>
    </location>
</feature>
<dbReference type="GO" id="GO:0016020">
    <property type="term" value="C:membrane"/>
    <property type="evidence" value="ECO:0007669"/>
    <property type="project" value="UniProtKB-SubCell"/>
</dbReference>
<evidence type="ECO:0000256" key="1">
    <source>
        <dbReference type="ARBA" id="ARBA00004167"/>
    </source>
</evidence>
<evidence type="ECO:0000259" key="9">
    <source>
        <dbReference type="Pfam" id="PF12819"/>
    </source>
</evidence>
<reference evidence="10 11" key="1">
    <citation type="submission" date="2020-12" db="EMBL/GenBank/DDBJ databases">
        <title>Concerted genomic and epigenomic changes stabilize Arabidopsis allopolyploids.</title>
        <authorList>
            <person name="Chen Z."/>
        </authorList>
    </citation>
    <scope>NUCLEOTIDE SEQUENCE [LARGE SCALE GENOMIC DNA]</scope>
    <source>
        <strain evidence="10">As9502</strain>
        <tissue evidence="10">Leaf</tissue>
    </source>
</reference>
<organism evidence="10 11">
    <name type="scientific">Arabidopsis suecica</name>
    <name type="common">Swedish thale-cress</name>
    <name type="synonym">Cardaminopsis suecica</name>
    <dbReference type="NCBI Taxonomy" id="45249"/>
    <lineage>
        <taxon>Eukaryota</taxon>
        <taxon>Viridiplantae</taxon>
        <taxon>Streptophyta</taxon>
        <taxon>Embryophyta</taxon>
        <taxon>Tracheophyta</taxon>
        <taxon>Spermatophyta</taxon>
        <taxon>Magnoliopsida</taxon>
        <taxon>eudicotyledons</taxon>
        <taxon>Gunneridae</taxon>
        <taxon>Pentapetalae</taxon>
        <taxon>rosids</taxon>
        <taxon>malvids</taxon>
        <taxon>Brassicales</taxon>
        <taxon>Brassicaceae</taxon>
        <taxon>Camelineae</taxon>
        <taxon>Arabidopsis</taxon>
    </lineage>
</organism>
<feature type="chain" id="PRO_5035861861" evidence="8">
    <location>
        <begin position="27"/>
        <end position="574"/>
    </location>
</feature>
<keyword evidence="2 7" id="KW-0812">Transmembrane</keyword>
<evidence type="ECO:0000256" key="3">
    <source>
        <dbReference type="ARBA" id="ARBA00022729"/>
    </source>
</evidence>
<keyword evidence="4 7" id="KW-1133">Transmembrane helix</keyword>
<keyword evidence="5 7" id="KW-0472">Membrane</keyword>